<keyword evidence="12 13" id="KW-0407">Ion channel</keyword>
<feature type="domain" description="Ionotropic glutamate receptor C-terminal" evidence="17">
    <location>
        <begin position="434"/>
        <end position="775"/>
    </location>
</feature>
<protein>
    <recommendedName>
        <fullName evidence="13">Glutamate receptor</fullName>
    </recommendedName>
</protein>
<evidence type="ECO:0000259" key="17">
    <source>
        <dbReference type="SMART" id="SM00079"/>
    </source>
</evidence>
<dbReference type="CDD" id="cd13686">
    <property type="entry name" value="GluR_Plant"/>
    <property type="match status" value="1"/>
</dbReference>
<dbReference type="InterPro" id="IPR001828">
    <property type="entry name" value="ANF_lig-bd_rcpt"/>
</dbReference>
<evidence type="ECO:0000256" key="12">
    <source>
        <dbReference type="ARBA" id="ARBA00023303"/>
    </source>
</evidence>
<feature type="transmembrane region" description="Helical" evidence="15">
    <location>
        <begin position="557"/>
        <end position="575"/>
    </location>
</feature>
<keyword evidence="8 13" id="KW-0472">Membrane</keyword>
<dbReference type="AlphaFoldDB" id="A0AAD8HTB0"/>
<dbReference type="InterPro" id="IPR015683">
    <property type="entry name" value="Ionotropic_Glu_rcpt"/>
</dbReference>
<name>A0AAD8HTB0_9APIA</name>
<accession>A0AAD8HTB0</accession>
<dbReference type="SMART" id="SM00079">
    <property type="entry name" value="PBPe"/>
    <property type="match status" value="1"/>
</dbReference>
<evidence type="ECO:0000256" key="1">
    <source>
        <dbReference type="ARBA" id="ARBA00004141"/>
    </source>
</evidence>
<keyword evidence="6 15" id="KW-1133">Transmembrane helix</keyword>
<feature type="transmembrane region" description="Helical" evidence="15">
    <location>
        <begin position="587"/>
        <end position="606"/>
    </location>
</feature>
<dbReference type="SUPFAM" id="SSF53822">
    <property type="entry name" value="Periplasmic binding protein-like I"/>
    <property type="match status" value="1"/>
</dbReference>
<dbReference type="PANTHER" id="PTHR18966">
    <property type="entry name" value="IONOTROPIC GLUTAMATE RECEPTOR"/>
    <property type="match status" value="1"/>
</dbReference>
<keyword evidence="7 13" id="KW-0406">Ion transport</keyword>
<dbReference type="Gene3D" id="3.40.190.10">
    <property type="entry name" value="Periplasmic binding protein-like II"/>
    <property type="match status" value="1"/>
</dbReference>
<evidence type="ECO:0000256" key="10">
    <source>
        <dbReference type="ARBA" id="ARBA00023180"/>
    </source>
</evidence>
<evidence type="ECO:0000256" key="5">
    <source>
        <dbReference type="ARBA" id="ARBA00022729"/>
    </source>
</evidence>
<dbReference type="Proteomes" id="UP001237642">
    <property type="component" value="Unassembled WGS sequence"/>
</dbReference>
<comment type="function">
    <text evidence="13">Glutamate-gated receptor that probably acts as non-selective cation channel.</text>
</comment>
<comment type="similarity">
    <text evidence="2 13">Belongs to the glutamate-gated ion channel (TC 1.A.10.1) family.</text>
</comment>
<evidence type="ECO:0000256" key="8">
    <source>
        <dbReference type="ARBA" id="ARBA00023136"/>
    </source>
</evidence>
<dbReference type="InterPro" id="IPR017103">
    <property type="entry name" value="Iontropic_Glu_rcpt_pln"/>
</dbReference>
<dbReference type="InterPro" id="IPR028082">
    <property type="entry name" value="Peripla_BP_I"/>
</dbReference>
<feature type="chain" id="PRO_5041972554" description="Glutamate receptor" evidence="16">
    <location>
        <begin position="19"/>
        <end position="892"/>
    </location>
</feature>
<evidence type="ECO:0000256" key="7">
    <source>
        <dbReference type="ARBA" id="ARBA00023065"/>
    </source>
</evidence>
<comment type="subcellular location">
    <subcellularLocation>
        <location evidence="1">Membrane</location>
        <topology evidence="1">Multi-pass membrane protein</topology>
    </subcellularLocation>
</comment>
<feature type="disulfide bond" evidence="14">
    <location>
        <begin position="723"/>
        <end position="778"/>
    </location>
</feature>
<keyword evidence="5 16" id="KW-0732">Signal</keyword>
<evidence type="ECO:0000256" key="4">
    <source>
        <dbReference type="ARBA" id="ARBA00022692"/>
    </source>
</evidence>
<dbReference type="PIRSF" id="PIRSF037090">
    <property type="entry name" value="Iontro_Glu-like_rcpt_pln"/>
    <property type="match status" value="1"/>
</dbReference>
<evidence type="ECO:0000256" key="2">
    <source>
        <dbReference type="ARBA" id="ARBA00008685"/>
    </source>
</evidence>
<keyword evidence="4 15" id="KW-0812">Transmembrane</keyword>
<dbReference type="GO" id="GO:0015276">
    <property type="term" value="F:ligand-gated monoatomic ion channel activity"/>
    <property type="evidence" value="ECO:0007669"/>
    <property type="project" value="InterPro"/>
</dbReference>
<evidence type="ECO:0000256" key="14">
    <source>
        <dbReference type="PIRSR" id="PIRSR037090-50"/>
    </source>
</evidence>
<evidence type="ECO:0000256" key="3">
    <source>
        <dbReference type="ARBA" id="ARBA00022448"/>
    </source>
</evidence>
<dbReference type="Pfam" id="PF00060">
    <property type="entry name" value="Lig_chan"/>
    <property type="match status" value="1"/>
</dbReference>
<dbReference type="FunFam" id="3.40.50.2300:FF:000188">
    <property type="entry name" value="Glutamate receptor"/>
    <property type="match status" value="1"/>
</dbReference>
<feature type="transmembrane region" description="Helical" evidence="15">
    <location>
        <begin position="618"/>
        <end position="642"/>
    </location>
</feature>
<reference evidence="18" key="1">
    <citation type="submission" date="2023-02" db="EMBL/GenBank/DDBJ databases">
        <title>Genome of toxic invasive species Heracleum sosnowskyi carries increased number of genes despite the absence of recent whole-genome duplications.</title>
        <authorList>
            <person name="Schelkunov M."/>
            <person name="Shtratnikova V."/>
            <person name="Makarenko M."/>
            <person name="Klepikova A."/>
            <person name="Omelchenko D."/>
            <person name="Novikova G."/>
            <person name="Obukhova E."/>
            <person name="Bogdanov V."/>
            <person name="Penin A."/>
            <person name="Logacheva M."/>
        </authorList>
    </citation>
    <scope>NUCLEOTIDE SEQUENCE</scope>
    <source>
        <strain evidence="18">Hsosn_3</strain>
        <tissue evidence="18">Leaf</tissue>
    </source>
</reference>
<dbReference type="Gene3D" id="3.40.50.2300">
    <property type="match status" value="1"/>
</dbReference>
<comment type="caution">
    <text evidence="18">The sequence shown here is derived from an EMBL/GenBank/DDBJ whole genome shotgun (WGS) entry which is preliminary data.</text>
</comment>
<feature type="transmembrane region" description="Helical" evidence="15">
    <location>
        <begin position="799"/>
        <end position="820"/>
    </location>
</feature>
<proteinExistence type="inferred from homology"/>
<dbReference type="InterPro" id="IPR001320">
    <property type="entry name" value="Iontro_rcpt_C"/>
</dbReference>
<evidence type="ECO:0000313" key="18">
    <source>
        <dbReference type="EMBL" id="KAK1371878.1"/>
    </source>
</evidence>
<evidence type="ECO:0000256" key="9">
    <source>
        <dbReference type="ARBA" id="ARBA00023170"/>
    </source>
</evidence>
<evidence type="ECO:0000313" key="19">
    <source>
        <dbReference type="Proteomes" id="UP001237642"/>
    </source>
</evidence>
<gene>
    <name evidence="18" type="ORF">POM88_037970</name>
</gene>
<evidence type="ECO:0000256" key="15">
    <source>
        <dbReference type="SAM" id="Phobius"/>
    </source>
</evidence>
<reference evidence="18" key="2">
    <citation type="submission" date="2023-05" db="EMBL/GenBank/DDBJ databases">
        <authorList>
            <person name="Schelkunov M.I."/>
        </authorList>
    </citation>
    <scope>NUCLEOTIDE SEQUENCE</scope>
    <source>
        <strain evidence="18">Hsosn_3</strain>
        <tissue evidence="18">Leaf</tissue>
    </source>
</reference>
<feature type="signal peptide" evidence="16">
    <location>
        <begin position="1"/>
        <end position="18"/>
    </location>
</feature>
<dbReference type="GO" id="GO:0016020">
    <property type="term" value="C:membrane"/>
    <property type="evidence" value="ECO:0007669"/>
    <property type="project" value="UniProtKB-SubCell"/>
</dbReference>
<keyword evidence="11 13" id="KW-1071">Ligand-gated ion channel</keyword>
<keyword evidence="10" id="KW-0325">Glycoprotein</keyword>
<dbReference type="Pfam" id="PF01094">
    <property type="entry name" value="ANF_receptor"/>
    <property type="match status" value="1"/>
</dbReference>
<dbReference type="SUPFAM" id="SSF53850">
    <property type="entry name" value="Periplasmic binding protein-like II"/>
    <property type="match status" value="1"/>
</dbReference>
<keyword evidence="3 13" id="KW-0813">Transport</keyword>
<dbReference type="EMBL" id="JAUIZM010000008">
    <property type="protein sequence ID" value="KAK1371878.1"/>
    <property type="molecule type" value="Genomic_DNA"/>
</dbReference>
<dbReference type="Gene3D" id="1.10.287.70">
    <property type="match status" value="1"/>
</dbReference>
<evidence type="ECO:0000256" key="11">
    <source>
        <dbReference type="ARBA" id="ARBA00023286"/>
    </source>
</evidence>
<keyword evidence="19" id="KW-1185">Reference proteome</keyword>
<evidence type="ECO:0000256" key="6">
    <source>
        <dbReference type="ARBA" id="ARBA00022989"/>
    </source>
</evidence>
<evidence type="ECO:0000256" key="16">
    <source>
        <dbReference type="SAM" id="SignalP"/>
    </source>
</evidence>
<sequence length="892" mass="99550">MNIVSYLVLLEVISLGSPLFHGNGAIADGSLNSPVVNDERAGTISIGAIFDETSRPGKEAKVAIEMVIHDFNSAGENQILLPHFRNSQGKPVRAALAAKDLISRHGVKAILGAHTWDETSAIAEAASEEAHDVPVLSFADSIPTTRISPLVLQATPSQEVQMNAVAAIIQSWGLNQFTLIYENSPTLSSPDLIISQLSQSLQQTGGELSHIFALTSFSLKSLQKELNQLKKQKHKVFIIHTTPESGYLLYQNAKKLNMTGDGYAWIATNSITDLFHSISPKKLTSMQGIVGTKTYFPENSPQFQDFRKRFRSKFRSIYPDEEFDEPGIFASQAYNAMLNLLNKRNITNLFQGILATDFTNWKVAPAKVVEIVNVIGKSYQSGYWTEGLGFSESIDDEALHHTSMKILNEVLWPAQPWHTERRRRILADKSEPLRVGVPAESLFRQFVELKEDPKTNATSFDGFSIKVFEEAMKLADVNNELTYNYTPFYGEYNEMVEQIAVGTFDVVAGDVTILEERYKYADFSMPYTESGMVLIVPVRSSLPNGKWLFLNPFTKEMWGVLVAITVYNGFAVWLIERNDNNEFRSGTVWNQIGTLFWLAFSTLFTLHGNRLHSNLSRMAMVVWLFVALIVVQSYTATLASMLTAPRLVPTIKDVETLKKMNAPVGYCKGSFLKSYMIKALDFKDANIKKYNSTRAYADALNSKEIAGIFLEVPSAKVFLAQYCKSFTKTEKTFKVGGFGFAFRKNFSMLPDINKAIMNITESGKLLELENGYINSEKCLDADSDSNDDGRIRLNSFSSLFGISGGISTIALAMFALNYFLCPKPDDANLVKANLIERWLHLGRQLSAKVVNVEPPRNPPNATYVEARQSFSTVSDVESLEDHTYAPDPHNQV</sequence>
<organism evidence="18 19">
    <name type="scientific">Heracleum sosnowskyi</name>
    <dbReference type="NCBI Taxonomy" id="360622"/>
    <lineage>
        <taxon>Eukaryota</taxon>
        <taxon>Viridiplantae</taxon>
        <taxon>Streptophyta</taxon>
        <taxon>Embryophyta</taxon>
        <taxon>Tracheophyta</taxon>
        <taxon>Spermatophyta</taxon>
        <taxon>Magnoliopsida</taxon>
        <taxon>eudicotyledons</taxon>
        <taxon>Gunneridae</taxon>
        <taxon>Pentapetalae</taxon>
        <taxon>asterids</taxon>
        <taxon>campanulids</taxon>
        <taxon>Apiales</taxon>
        <taxon>Apiaceae</taxon>
        <taxon>Apioideae</taxon>
        <taxon>apioid superclade</taxon>
        <taxon>Tordylieae</taxon>
        <taxon>Tordyliinae</taxon>
        <taxon>Heracleum</taxon>
    </lineage>
</organism>
<dbReference type="FunFam" id="1.10.287.70:FF:000172">
    <property type="entry name" value="Glutamate receptor"/>
    <property type="match status" value="1"/>
</dbReference>
<keyword evidence="14" id="KW-1015">Disulfide bond</keyword>
<keyword evidence="9 13" id="KW-0675">Receptor</keyword>
<evidence type="ECO:0000256" key="13">
    <source>
        <dbReference type="PIRNR" id="PIRNR037090"/>
    </source>
</evidence>